<dbReference type="CDD" id="cd07573">
    <property type="entry name" value="CPA"/>
    <property type="match status" value="1"/>
</dbReference>
<dbReference type="EC" id="3.5.1.53" evidence="4"/>
<dbReference type="GO" id="GO:0033388">
    <property type="term" value="P:putrescine biosynthetic process from arginine"/>
    <property type="evidence" value="ECO:0007669"/>
    <property type="project" value="TreeGrafter"/>
</dbReference>
<gene>
    <name evidence="4" type="ORF">MNB_SM-6-27</name>
</gene>
<organism evidence="4">
    <name type="scientific">hydrothermal vent metagenome</name>
    <dbReference type="NCBI Taxonomy" id="652676"/>
    <lineage>
        <taxon>unclassified sequences</taxon>
        <taxon>metagenomes</taxon>
        <taxon>ecological metagenomes</taxon>
    </lineage>
</organism>
<evidence type="ECO:0000313" key="4">
    <source>
        <dbReference type="EMBL" id="SFV70133.1"/>
    </source>
</evidence>
<evidence type="ECO:0000256" key="2">
    <source>
        <dbReference type="ARBA" id="ARBA00034122"/>
    </source>
</evidence>
<feature type="domain" description="CN hydrolase" evidence="3">
    <location>
        <begin position="3"/>
        <end position="255"/>
    </location>
</feature>
<dbReference type="PROSITE" id="PS50263">
    <property type="entry name" value="CN_HYDROLASE"/>
    <property type="match status" value="1"/>
</dbReference>
<dbReference type="EMBL" id="FPHK01000141">
    <property type="protein sequence ID" value="SFV70133.1"/>
    <property type="molecule type" value="Genomic_DNA"/>
</dbReference>
<proteinExistence type="inferred from homology"/>
<keyword evidence="1 4" id="KW-0378">Hydrolase</keyword>
<dbReference type="GO" id="GO:0050126">
    <property type="term" value="F:N-carbamoylputrescine amidase activity"/>
    <property type="evidence" value="ECO:0007669"/>
    <property type="project" value="UniProtKB-EC"/>
</dbReference>
<evidence type="ECO:0000259" key="3">
    <source>
        <dbReference type="PROSITE" id="PS50263"/>
    </source>
</evidence>
<dbReference type="PANTHER" id="PTHR43674:SF2">
    <property type="entry name" value="BETA-UREIDOPROPIONASE"/>
    <property type="match status" value="1"/>
</dbReference>
<dbReference type="InterPro" id="IPR050345">
    <property type="entry name" value="Aliph_Amidase/BUP"/>
</dbReference>
<comment type="similarity">
    <text evidence="2">Belongs to the carbon-nitrogen hydrolase superfamily.</text>
</comment>
<name>A0A1W1CWM2_9ZZZZ</name>
<dbReference type="SUPFAM" id="SSF56317">
    <property type="entry name" value="Carbon-nitrogen hydrolase"/>
    <property type="match status" value="1"/>
</dbReference>
<dbReference type="PANTHER" id="PTHR43674">
    <property type="entry name" value="NITRILASE C965.09-RELATED"/>
    <property type="match status" value="1"/>
</dbReference>
<dbReference type="InterPro" id="IPR036526">
    <property type="entry name" value="C-N_Hydrolase_sf"/>
</dbReference>
<reference evidence="4" key="1">
    <citation type="submission" date="2016-10" db="EMBL/GenBank/DDBJ databases">
        <authorList>
            <person name="de Groot N.N."/>
        </authorList>
    </citation>
    <scope>NUCLEOTIDE SEQUENCE</scope>
</reference>
<protein>
    <submittedName>
        <fullName evidence="4">N-carbamoylputrescine amidase</fullName>
        <ecNumber evidence="4">3.5.1.53</ecNumber>
    </submittedName>
</protein>
<dbReference type="Gene3D" id="3.60.110.10">
    <property type="entry name" value="Carbon-nitrogen hydrolase"/>
    <property type="match status" value="1"/>
</dbReference>
<dbReference type="NCBIfam" id="TIGR03381">
    <property type="entry name" value="agmatine_aguB"/>
    <property type="match status" value="1"/>
</dbReference>
<dbReference type="AlphaFoldDB" id="A0A1W1CWM2"/>
<accession>A0A1W1CWM2</accession>
<dbReference type="InterPro" id="IPR003010">
    <property type="entry name" value="C-N_Hydrolase"/>
</dbReference>
<sequence>MMVKVAAIQMSMSADKSANVQKAKRLVREAAQNGAQIILLPELFEGLYFCKDMDEQYFSWATPLKENKLIQEFATLSRELQIVVLVSYFEKAQEVYFNSLVVVDKGAVLQNYRKTHIPDGPGYEEKFYFTPGDTGFQVYNTSFGIIGVGICWDQWFCETARALTLKGAELIFYPTAIGSEPEIGLDSKEHWQRVQMGHAATNTVPVVVANRYGKEVGKSCELTFYGSSFITDYTGAKIAEAPRDEESVVYAAFDLQENAKQREYWGLLRDRRPEVYKDIC</sequence>
<evidence type="ECO:0000256" key="1">
    <source>
        <dbReference type="ARBA" id="ARBA00022801"/>
    </source>
</evidence>
<dbReference type="Pfam" id="PF00795">
    <property type="entry name" value="CN_hydrolase"/>
    <property type="match status" value="1"/>
</dbReference>
<dbReference type="InterPro" id="IPR017755">
    <property type="entry name" value="N-carbamoylputrescine_amidase"/>
</dbReference>